<keyword evidence="7 15" id="KW-0812">Transmembrane</keyword>
<keyword evidence="5 14" id="KW-1003">Cell membrane</keyword>
<evidence type="ECO:0000256" key="1">
    <source>
        <dbReference type="ARBA" id="ARBA00004651"/>
    </source>
</evidence>
<dbReference type="PATRIC" id="fig|1123069.3.peg.2737"/>
<comment type="cofactor">
    <cofactor evidence="14">
        <name>heme b</name>
        <dbReference type="ChEBI" id="CHEBI:60344"/>
    </cofactor>
    <text evidence="14">Binds 1 heme b (iron(II)-protoporphyrin IX) group per subunit.</text>
</comment>
<dbReference type="PIRSF" id="PIRSF004638">
    <property type="entry name" value="UCP004638"/>
    <property type="match status" value="1"/>
</dbReference>
<evidence type="ECO:0000256" key="5">
    <source>
        <dbReference type="ARBA" id="ARBA00022475"/>
    </source>
</evidence>
<feature type="transmembrane region" description="Helical" evidence="15">
    <location>
        <begin position="55"/>
        <end position="77"/>
    </location>
</feature>
<accession>S9QU32</accession>
<evidence type="ECO:0000256" key="7">
    <source>
        <dbReference type="ARBA" id="ARBA00022692"/>
    </source>
</evidence>
<organism evidence="16 17">
    <name type="scientific">Rubellimicrobium thermophilum DSM 16684</name>
    <dbReference type="NCBI Taxonomy" id="1123069"/>
    <lineage>
        <taxon>Bacteria</taxon>
        <taxon>Pseudomonadati</taxon>
        <taxon>Pseudomonadota</taxon>
        <taxon>Alphaproteobacteria</taxon>
        <taxon>Rhodobacterales</taxon>
        <taxon>Roseobacteraceae</taxon>
        <taxon>Rubellimicrobium</taxon>
    </lineage>
</organism>
<evidence type="ECO:0000256" key="10">
    <source>
        <dbReference type="ARBA" id="ARBA00023002"/>
    </source>
</evidence>
<dbReference type="UniPathway" id="UPA00251">
    <property type="reaction ID" value="UER00324"/>
</dbReference>
<evidence type="ECO:0000256" key="2">
    <source>
        <dbReference type="ARBA" id="ARBA00005073"/>
    </source>
</evidence>
<evidence type="ECO:0000256" key="15">
    <source>
        <dbReference type="SAM" id="Phobius"/>
    </source>
</evidence>
<dbReference type="GO" id="GO:0046872">
    <property type="term" value="F:metal ion binding"/>
    <property type="evidence" value="ECO:0007669"/>
    <property type="project" value="UniProtKB-UniRule"/>
</dbReference>
<dbReference type="Pfam" id="PF03653">
    <property type="entry name" value="UPF0093"/>
    <property type="match status" value="1"/>
</dbReference>
<keyword evidence="6 14" id="KW-0349">Heme</keyword>
<keyword evidence="11 14" id="KW-0408">Iron</keyword>
<feature type="transmembrane region" description="Helical" evidence="15">
    <location>
        <begin position="84"/>
        <end position="103"/>
    </location>
</feature>
<keyword evidence="9 15" id="KW-1133">Transmembrane helix</keyword>
<dbReference type="PANTHER" id="PTHR40255">
    <property type="entry name" value="UPF0093 MEMBRANE PROTEIN SLR1790"/>
    <property type="match status" value="1"/>
</dbReference>
<dbReference type="PANTHER" id="PTHR40255:SF1">
    <property type="entry name" value="PROTOPORPHYRINOGEN IX OXIDASE"/>
    <property type="match status" value="1"/>
</dbReference>
<dbReference type="GO" id="GO:0006782">
    <property type="term" value="P:protoporphyrinogen IX biosynthetic process"/>
    <property type="evidence" value="ECO:0007669"/>
    <property type="project" value="UniProtKB-UniRule"/>
</dbReference>
<evidence type="ECO:0000256" key="4">
    <source>
        <dbReference type="ARBA" id="ARBA00017504"/>
    </source>
</evidence>
<evidence type="ECO:0000256" key="14">
    <source>
        <dbReference type="PIRNR" id="PIRNR004638"/>
    </source>
</evidence>
<dbReference type="InterPro" id="IPR005265">
    <property type="entry name" value="HemJ-like"/>
</dbReference>
<evidence type="ECO:0000256" key="12">
    <source>
        <dbReference type="ARBA" id="ARBA00023136"/>
    </source>
</evidence>
<reference evidence="16 17" key="1">
    <citation type="journal article" date="2013" name="Stand. Genomic Sci.">
        <title>Genome sequence of the reddish-pigmented Rubellimicrobium thermophilum type strain (DSM 16684(T)), a member of the Roseobacter clade.</title>
        <authorList>
            <person name="Fiebig A."/>
            <person name="Riedel T."/>
            <person name="Gronow S."/>
            <person name="Petersen J."/>
            <person name="Klenk H.P."/>
            <person name="Goker M."/>
        </authorList>
    </citation>
    <scope>NUCLEOTIDE SEQUENCE [LARGE SCALE GENOMIC DNA]</scope>
    <source>
        <strain evidence="16 17">DSM 16684</strain>
    </source>
</reference>
<keyword evidence="17" id="KW-1185">Reference proteome</keyword>
<dbReference type="STRING" id="1123069.ruthe_02760"/>
<comment type="caution">
    <text evidence="16">The sequence shown here is derived from an EMBL/GenBank/DDBJ whole genome shotgun (WGS) entry which is preliminary data.</text>
</comment>
<comment type="catalytic activity">
    <reaction evidence="13 14">
        <text>protoporphyrinogen IX + 3 A = protoporphyrin IX + 3 AH2</text>
        <dbReference type="Rhea" id="RHEA:62000"/>
        <dbReference type="ChEBI" id="CHEBI:13193"/>
        <dbReference type="ChEBI" id="CHEBI:17499"/>
        <dbReference type="ChEBI" id="CHEBI:57306"/>
        <dbReference type="ChEBI" id="CHEBI:57307"/>
    </reaction>
</comment>
<dbReference type="GO" id="GO:0005886">
    <property type="term" value="C:plasma membrane"/>
    <property type="evidence" value="ECO:0007669"/>
    <property type="project" value="UniProtKB-SubCell"/>
</dbReference>
<comment type="similarity">
    <text evidence="3 14">Belongs to the HemJ family.</text>
</comment>
<dbReference type="Proteomes" id="UP000015346">
    <property type="component" value="Unassembled WGS sequence"/>
</dbReference>
<dbReference type="GO" id="GO:0070818">
    <property type="term" value="F:protoporphyrinogen oxidase activity"/>
    <property type="evidence" value="ECO:0007669"/>
    <property type="project" value="UniProtKB-UniRule"/>
</dbReference>
<evidence type="ECO:0000313" key="16">
    <source>
        <dbReference type="EMBL" id="EPX83143.1"/>
    </source>
</evidence>
<comment type="function">
    <text evidence="14">Catalyzes the oxidation of protoporphyrinogen IX to protoporphyrin IX.</text>
</comment>
<gene>
    <name evidence="16" type="ORF">ruthe_02760</name>
</gene>
<evidence type="ECO:0000256" key="6">
    <source>
        <dbReference type="ARBA" id="ARBA00022617"/>
    </source>
</evidence>
<evidence type="ECO:0000256" key="13">
    <source>
        <dbReference type="ARBA" id="ARBA00048390"/>
    </source>
</evidence>
<evidence type="ECO:0000256" key="11">
    <source>
        <dbReference type="ARBA" id="ARBA00023004"/>
    </source>
</evidence>
<keyword evidence="8 14" id="KW-0479">Metal-binding</keyword>
<comment type="pathway">
    <text evidence="2 14">Porphyrin-containing compound metabolism; protoporphyrin-IX biosynthesis; protoporphyrin-IX from protoporphyrinogen-IX: step 1/1.</text>
</comment>
<dbReference type="EC" id="1.3.99.-" evidence="14"/>
<comment type="subcellular location">
    <subcellularLocation>
        <location evidence="1">Cell membrane</location>
        <topology evidence="1">Multi-pass membrane protein</topology>
    </subcellularLocation>
</comment>
<protein>
    <recommendedName>
        <fullName evidence="4 14">Protoporphyrinogen IX oxidase</fullName>
        <ecNumber evidence="14">1.3.99.-</ecNumber>
    </recommendedName>
</protein>
<proteinExistence type="inferred from homology"/>
<evidence type="ECO:0000256" key="9">
    <source>
        <dbReference type="ARBA" id="ARBA00022989"/>
    </source>
</evidence>
<keyword evidence="12 14" id="KW-0472">Membrane</keyword>
<evidence type="ECO:0000256" key="8">
    <source>
        <dbReference type="ARBA" id="ARBA00022723"/>
    </source>
</evidence>
<evidence type="ECO:0000256" key="3">
    <source>
        <dbReference type="ARBA" id="ARBA00006501"/>
    </source>
</evidence>
<evidence type="ECO:0000313" key="17">
    <source>
        <dbReference type="Proteomes" id="UP000015346"/>
    </source>
</evidence>
<dbReference type="OrthoDB" id="7570050at2"/>
<feature type="transmembrane region" description="Helical" evidence="15">
    <location>
        <begin position="12"/>
        <end position="35"/>
    </location>
</feature>
<dbReference type="RefSeq" id="WP_021098832.1">
    <property type="nucleotide sequence ID" value="NZ_KE557324.1"/>
</dbReference>
<dbReference type="EMBL" id="AOLV01000033">
    <property type="protein sequence ID" value="EPX83143.1"/>
    <property type="molecule type" value="Genomic_DNA"/>
</dbReference>
<keyword evidence="10" id="KW-0560">Oxidoreductase</keyword>
<name>S9QU32_9RHOB</name>
<dbReference type="HOGENOM" id="CLU_125006_3_0_5"/>
<sequence length="170" mass="18592">MTAGLAAAIPHLKALHVAMLALWCAGLFALPVMLARHDPAVSRADYARIRQATHYGYTFVITPAAVLAIASGTLLIFLREVFVLWMFAKLFFVALLVAFHAWVGHTIVRVAETEGTHEPPEPHWPLAVLTVPVVAILALVLAKPDLGAIPLPGWMQEPRGVQLPFEVPRR</sequence>
<dbReference type="AlphaFoldDB" id="S9QU32"/>